<evidence type="ECO:0000313" key="2">
    <source>
        <dbReference type="EMBL" id="PWZ01568.1"/>
    </source>
</evidence>
<evidence type="ECO:0000313" key="3">
    <source>
        <dbReference type="Proteomes" id="UP000246740"/>
    </source>
</evidence>
<feature type="region of interest" description="Disordered" evidence="1">
    <location>
        <begin position="317"/>
        <end position="345"/>
    </location>
</feature>
<dbReference type="OrthoDB" id="2556503at2759"/>
<accession>A0A317XUI3</accession>
<dbReference type="InParanoid" id="A0A317XUI3"/>
<feature type="compositionally biased region" description="Polar residues" evidence="1">
    <location>
        <begin position="172"/>
        <end position="218"/>
    </location>
</feature>
<proteinExistence type="predicted"/>
<feature type="region of interest" description="Disordered" evidence="1">
    <location>
        <begin position="277"/>
        <end position="303"/>
    </location>
</feature>
<dbReference type="EMBL" id="KZ819190">
    <property type="protein sequence ID" value="PWZ01568.1"/>
    <property type="molecule type" value="Genomic_DNA"/>
</dbReference>
<organism evidence="2 3">
    <name type="scientific">Testicularia cyperi</name>
    <dbReference type="NCBI Taxonomy" id="1882483"/>
    <lineage>
        <taxon>Eukaryota</taxon>
        <taxon>Fungi</taxon>
        <taxon>Dikarya</taxon>
        <taxon>Basidiomycota</taxon>
        <taxon>Ustilaginomycotina</taxon>
        <taxon>Ustilaginomycetes</taxon>
        <taxon>Ustilaginales</taxon>
        <taxon>Anthracoideaceae</taxon>
        <taxon>Testicularia</taxon>
    </lineage>
</organism>
<feature type="region of interest" description="Disordered" evidence="1">
    <location>
        <begin position="519"/>
        <end position="584"/>
    </location>
</feature>
<protein>
    <submittedName>
        <fullName evidence="2">Uncharacterized protein</fullName>
    </submittedName>
</protein>
<feature type="compositionally biased region" description="Polar residues" evidence="1">
    <location>
        <begin position="108"/>
        <end position="125"/>
    </location>
</feature>
<feature type="compositionally biased region" description="Basic and acidic residues" evidence="1">
    <location>
        <begin position="277"/>
        <end position="288"/>
    </location>
</feature>
<name>A0A317XUI3_9BASI</name>
<sequence>MDADRVIPRKKPETSATFFVGTNSRVPRMTLAQSSHLIPMPMRSPTVRPPINRPLAQRKEMPRNQAVGEATGTHQQPALPRSTAPGGHGRVARAVEKFSQAEDETSLMADSSNLEGDQQAENTPCQSPPALHSELAELDDSRVVTMSLHHSDQPITRPVETVEPQSTHRSDTSSARPSPSQSAIVTRSVSAHPTTNPRLQDESTASGRAQHAPHSNRQSECSSSSAVSENGRISDLLFGCVTDLGPDPLHTLQQPLSARRNLASATALLAFPQLRKEEKDEGSLRDDGLDASDDVIEPDTQSTAAYGKVRGVASNRSASKAEVEDSAAHSVLEHEQASSPVLESTQPFLSPKIEVNAQELGKKAAKDTTSLDLRSESVPGDAVPAGGEDIFQMGMSAESRSLNRSMSATASSTDLPLATSAKASDRTLIETLPTWRQDARCAKQASTATLKTDNLIDVGFSEAVKEPRQAPSFTAVLSDPDLPELGTDTKLANIDCLQLTADCKTEFVRPVKAARHGVESDRGKDIASHAGTEISSGQRIKHEAAKRTQKAVVPPGRILLPDFKNNTSAERRTSSPHNPAPPGLVKERLRVNLPQAEYSSSFRADLIGLASHSDSRQRVKAFLDKLEQADDLVAEEHVVRRMQLRDLSADASAEVQQLFRPRMTLKELHTGTQVQRAQLKTGRLQMQQPFDEAVSSSQHSGSVPRRKNTPHWTTQNIAAAPEKKRAMPLPISGISPKSVGPDVLHRLQQSEPTAADEDPIDTDTVAVFRDSLWVGS</sequence>
<reference evidence="2 3" key="1">
    <citation type="journal article" date="2018" name="Mol. Biol. Evol.">
        <title>Broad Genomic Sampling Reveals a Smut Pathogenic Ancestry of the Fungal Clade Ustilaginomycotina.</title>
        <authorList>
            <person name="Kijpornyongpan T."/>
            <person name="Mondo S.J."/>
            <person name="Barry K."/>
            <person name="Sandor L."/>
            <person name="Lee J."/>
            <person name="Lipzen A."/>
            <person name="Pangilinan J."/>
            <person name="LaButti K."/>
            <person name="Hainaut M."/>
            <person name="Henrissat B."/>
            <person name="Grigoriev I.V."/>
            <person name="Spatafora J.W."/>
            <person name="Aime M.C."/>
        </authorList>
    </citation>
    <scope>NUCLEOTIDE SEQUENCE [LARGE SCALE GENOMIC DNA]</scope>
    <source>
        <strain evidence="2 3">MCA 3645</strain>
    </source>
</reference>
<gene>
    <name evidence="2" type="ORF">BCV70DRAFT_205318</name>
</gene>
<feature type="region of interest" description="Disordered" evidence="1">
    <location>
        <begin position="34"/>
        <end position="130"/>
    </location>
</feature>
<feature type="compositionally biased region" description="Basic and acidic residues" evidence="1">
    <location>
        <begin position="319"/>
        <end position="336"/>
    </location>
</feature>
<keyword evidence="3" id="KW-1185">Reference proteome</keyword>
<dbReference type="Proteomes" id="UP000246740">
    <property type="component" value="Unassembled WGS sequence"/>
</dbReference>
<evidence type="ECO:0000256" key="1">
    <source>
        <dbReference type="SAM" id="MobiDB-lite"/>
    </source>
</evidence>
<feature type="region of interest" description="Disordered" evidence="1">
    <location>
        <begin position="366"/>
        <end position="385"/>
    </location>
</feature>
<feature type="region of interest" description="Disordered" evidence="1">
    <location>
        <begin position="148"/>
        <end position="227"/>
    </location>
</feature>
<dbReference type="AlphaFoldDB" id="A0A317XUI3"/>